<dbReference type="InterPro" id="IPR052341">
    <property type="entry name" value="LOG_family_nucleotidases"/>
</dbReference>
<evidence type="ECO:0000313" key="3">
    <source>
        <dbReference type="EMBL" id="NGP86906.1"/>
    </source>
</evidence>
<comment type="caution">
    <text evidence="3">The sequence shown here is derived from an EMBL/GenBank/DDBJ whole genome shotgun (WGS) entry which is preliminary data.</text>
</comment>
<comment type="catalytic activity">
    <reaction evidence="1">
        <text>AMP + H2O = D-ribose 5-phosphate + adenine</text>
        <dbReference type="Rhea" id="RHEA:20129"/>
        <dbReference type="ChEBI" id="CHEBI:15377"/>
        <dbReference type="ChEBI" id="CHEBI:16708"/>
        <dbReference type="ChEBI" id="CHEBI:78346"/>
        <dbReference type="ChEBI" id="CHEBI:456215"/>
        <dbReference type="EC" id="3.2.2.4"/>
    </reaction>
</comment>
<sequence length="234" mass="26157">MDNKNESEELKVPEHFDDSHSSDVWSIFKIMGEFVDGFDKLFKIGPCVSFFGSARTVEGDVYYELARLTAEKVTDQGFGVITGGGPGIMEAANKGAQEGGGKSVGLGVTLPHEQGVNAFVDNDYIINFHYFFARKVMFVKYAQGFIVFPGGFGTLDEFFEAMTLIQTKKINTFPIVLIGVDYWEGLVDWIKERMVEEGTIAADDVRLFHLTDDPDEAVNIICEFYQKHTLSPNF</sequence>
<dbReference type="PANTHER" id="PTHR43393:SF3">
    <property type="entry name" value="LYSINE DECARBOXYLASE-LIKE PROTEIN"/>
    <property type="match status" value="1"/>
</dbReference>
<evidence type="ECO:0000256" key="1">
    <source>
        <dbReference type="ARBA" id="ARBA00000274"/>
    </source>
</evidence>
<evidence type="ECO:0000313" key="4">
    <source>
        <dbReference type="Proteomes" id="UP000479132"/>
    </source>
</evidence>
<dbReference type="InterPro" id="IPR005269">
    <property type="entry name" value="LOG"/>
</dbReference>
<dbReference type="NCBIfam" id="TIGR00730">
    <property type="entry name" value="Rossman fold protein, TIGR00730 family"/>
    <property type="match status" value="1"/>
</dbReference>
<keyword evidence="2" id="KW-0203">Cytokinin biosynthesis</keyword>
<reference evidence="3 4" key="1">
    <citation type="submission" date="2020-02" db="EMBL/GenBank/DDBJ databases">
        <title>Aliifodinibius halophilus 2W32, complete genome.</title>
        <authorList>
            <person name="Li Y."/>
            <person name="Wu S."/>
        </authorList>
    </citation>
    <scope>NUCLEOTIDE SEQUENCE [LARGE SCALE GENOMIC DNA]</scope>
    <source>
        <strain evidence="3 4">2W32</strain>
    </source>
</reference>
<protein>
    <recommendedName>
        <fullName evidence="2">Cytokinin riboside 5'-monophosphate phosphoribohydrolase</fullName>
        <ecNumber evidence="2">3.2.2.n1</ecNumber>
    </recommendedName>
</protein>
<dbReference type="Gene3D" id="3.40.50.450">
    <property type="match status" value="1"/>
</dbReference>
<keyword evidence="2" id="KW-0378">Hydrolase</keyword>
<dbReference type="EC" id="3.2.2.n1" evidence="2"/>
<gene>
    <name evidence="3" type="ORF">G3569_00965</name>
</gene>
<dbReference type="Pfam" id="PF03641">
    <property type="entry name" value="Lysine_decarbox"/>
    <property type="match status" value="1"/>
</dbReference>
<dbReference type="EMBL" id="JAALLS010000001">
    <property type="protein sequence ID" value="NGP86906.1"/>
    <property type="molecule type" value="Genomic_DNA"/>
</dbReference>
<dbReference type="GO" id="GO:0009691">
    <property type="term" value="P:cytokinin biosynthetic process"/>
    <property type="evidence" value="ECO:0007669"/>
    <property type="project" value="UniProtKB-UniRule"/>
</dbReference>
<dbReference type="AlphaFoldDB" id="A0A6M1STN4"/>
<dbReference type="SUPFAM" id="SSF102405">
    <property type="entry name" value="MCP/YpsA-like"/>
    <property type="match status" value="1"/>
</dbReference>
<accession>A0A6M1STN4</accession>
<dbReference type="FunFam" id="3.40.50.450:FF:000011">
    <property type="entry name" value="TIGR00730 family Rossman fold protein"/>
    <property type="match status" value="1"/>
</dbReference>
<comment type="similarity">
    <text evidence="2">Belongs to the LOG family.</text>
</comment>
<dbReference type="Proteomes" id="UP000479132">
    <property type="component" value="Unassembled WGS sequence"/>
</dbReference>
<dbReference type="PANTHER" id="PTHR43393">
    <property type="entry name" value="CYTOKININ RIBOSIDE 5'-MONOPHOSPHATE PHOSPHORIBOHYDROLASE"/>
    <property type="match status" value="1"/>
</dbReference>
<dbReference type="InterPro" id="IPR031100">
    <property type="entry name" value="LOG_fam"/>
</dbReference>
<evidence type="ECO:0000256" key="2">
    <source>
        <dbReference type="RuleBase" id="RU363015"/>
    </source>
</evidence>
<name>A0A6M1STN4_9BACT</name>
<proteinExistence type="inferred from homology"/>
<keyword evidence="4" id="KW-1185">Reference proteome</keyword>
<dbReference type="GO" id="GO:0008714">
    <property type="term" value="F:AMP nucleosidase activity"/>
    <property type="evidence" value="ECO:0007669"/>
    <property type="project" value="UniProtKB-EC"/>
</dbReference>
<dbReference type="RefSeq" id="WP_165265153.1">
    <property type="nucleotide sequence ID" value="NZ_JAALLS010000001.1"/>
</dbReference>
<dbReference type="GO" id="GO:0005829">
    <property type="term" value="C:cytosol"/>
    <property type="evidence" value="ECO:0007669"/>
    <property type="project" value="TreeGrafter"/>
</dbReference>
<organism evidence="3 4">
    <name type="scientific">Fodinibius halophilus</name>
    <dbReference type="NCBI Taxonomy" id="1736908"/>
    <lineage>
        <taxon>Bacteria</taxon>
        <taxon>Pseudomonadati</taxon>
        <taxon>Balneolota</taxon>
        <taxon>Balneolia</taxon>
        <taxon>Balneolales</taxon>
        <taxon>Balneolaceae</taxon>
        <taxon>Fodinibius</taxon>
    </lineage>
</organism>